<evidence type="ECO:0000313" key="19">
    <source>
        <dbReference type="Proteomes" id="UP000823910"/>
    </source>
</evidence>
<evidence type="ECO:0000256" key="13">
    <source>
        <dbReference type="ARBA" id="ARBA00023316"/>
    </source>
</evidence>
<evidence type="ECO:0000256" key="4">
    <source>
        <dbReference type="ARBA" id="ARBA00021581"/>
    </source>
</evidence>
<keyword evidence="6 17" id="KW-0812">Transmembrane</keyword>
<dbReference type="GO" id="GO:0046677">
    <property type="term" value="P:response to antibiotic"/>
    <property type="evidence" value="ECO:0007669"/>
    <property type="project" value="UniProtKB-UniRule"/>
</dbReference>
<organism evidence="18 19">
    <name type="scientific">Candidatus Enterocloster excrementipullorum</name>
    <dbReference type="NCBI Taxonomy" id="2838559"/>
    <lineage>
        <taxon>Bacteria</taxon>
        <taxon>Bacillati</taxon>
        <taxon>Bacillota</taxon>
        <taxon>Clostridia</taxon>
        <taxon>Lachnospirales</taxon>
        <taxon>Lachnospiraceae</taxon>
        <taxon>Enterocloster</taxon>
    </lineage>
</organism>
<dbReference type="NCBIfam" id="NF001390">
    <property type="entry name" value="PRK00281.1-4"/>
    <property type="match status" value="1"/>
</dbReference>
<dbReference type="InterPro" id="IPR003824">
    <property type="entry name" value="UppP"/>
</dbReference>
<evidence type="ECO:0000256" key="15">
    <source>
        <dbReference type="ARBA" id="ARBA00032932"/>
    </source>
</evidence>
<feature type="transmembrane region" description="Helical" evidence="17">
    <location>
        <begin position="87"/>
        <end position="105"/>
    </location>
</feature>
<dbReference type="PANTHER" id="PTHR30622:SF3">
    <property type="entry name" value="UNDECAPRENYL-DIPHOSPHATASE"/>
    <property type="match status" value="1"/>
</dbReference>
<protein>
    <recommendedName>
        <fullName evidence="4 17">Undecaprenyl-diphosphatase</fullName>
        <ecNumber evidence="3 17">3.6.1.27</ecNumber>
    </recommendedName>
    <alternativeName>
        <fullName evidence="15 17">Bacitracin resistance protein</fullName>
    </alternativeName>
    <alternativeName>
        <fullName evidence="14 17">Undecaprenyl pyrophosphate phosphatase</fullName>
    </alternativeName>
</protein>
<feature type="transmembrane region" description="Helical" evidence="17">
    <location>
        <begin position="259"/>
        <end position="279"/>
    </location>
</feature>
<dbReference type="PANTHER" id="PTHR30622">
    <property type="entry name" value="UNDECAPRENYL-DIPHOSPHATASE"/>
    <property type="match status" value="1"/>
</dbReference>
<dbReference type="NCBIfam" id="TIGR00753">
    <property type="entry name" value="undec_PP_bacA"/>
    <property type="match status" value="1"/>
</dbReference>
<sequence length="280" mass="30948">MSLVEVLKIIVLGIVEGFTEWLPISSTGHMILVDEIIRLDQPDAFKEMFLVVIQLGAILAVAFMYFDRLNPFGRRKSARQREATWILWIKVIIACIPAAVLGLLLDDWMDAHLYNAYVVAFTLILYGVLFIALENSSITDHPSISKVGRIPLKTAFFIGLFQVLSLVPGTSRSGSTILGAMILGCSRGAAAEFSFFLGIPVMFGASALKIVKFFLEGNGLNGSQIFYILLGMIIAFGVSVYSIRFLMGYVRSHDFKFFGYYRIILGVIVLAYFGITALAS</sequence>
<dbReference type="EC" id="3.6.1.27" evidence="3 17"/>
<evidence type="ECO:0000256" key="6">
    <source>
        <dbReference type="ARBA" id="ARBA00022692"/>
    </source>
</evidence>
<dbReference type="GO" id="GO:0009252">
    <property type="term" value="P:peptidoglycan biosynthetic process"/>
    <property type="evidence" value="ECO:0007669"/>
    <property type="project" value="UniProtKB-KW"/>
</dbReference>
<dbReference type="GO" id="GO:0005886">
    <property type="term" value="C:plasma membrane"/>
    <property type="evidence" value="ECO:0007669"/>
    <property type="project" value="UniProtKB-SubCell"/>
</dbReference>
<keyword evidence="11 17" id="KW-0472">Membrane</keyword>
<evidence type="ECO:0000256" key="3">
    <source>
        <dbReference type="ARBA" id="ARBA00012374"/>
    </source>
</evidence>
<evidence type="ECO:0000256" key="16">
    <source>
        <dbReference type="ARBA" id="ARBA00047594"/>
    </source>
</evidence>
<comment type="subcellular location">
    <subcellularLocation>
        <location evidence="1 17">Cell membrane</location>
        <topology evidence="1 17">Multi-pass membrane protein</topology>
    </subcellularLocation>
</comment>
<evidence type="ECO:0000256" key="5">
    <source>
        <dbReference type="ARBA" id="ARBA00022475"/>
    </source>
</evidence>
<dbReference type="GO" id="GO:0071555">
    <property type="term" value="P:cell wall organization"/>
    <property type="evidence" value="ECO:0007669"/>
    <property type="project" value="UniProtKB-KW"/>
</dbReference>
<evidence type="ECO:0000256" key="12">
    <source>
        <dbReference type="ARBA" id="ARBA00023251"/>
    </source>
</evidence>
<evidence type="ECO:0000256" key="9">
    <source>
        <dbReference type="ARBA" id="ARBA00022984"/>
    </source>
</evidence>
<keyword evidence="13 17" id="KW-0961">Cell wall biogenesis/degradation</keyword>
<comment type="caution">
    <text evidence="18">The sequence shown here is derived from an EMBL/GenBank/DDBJ whole genome shotgun (WGS) entry which is preliminary data.</text>
</comment>
<evidence type="ECO:0000256" key="7">
    <source>
        <dbReference type="ARBA" id="ARBA00022801"/>
    </source>
</evidence>
<feature type="transmembrane region" description="Helical" evidence="17">
    <location>
        <begin position="154"/>
        <end position="173"/>
    </location>
</feature>
<name>A0A9D2SH00_9FIRM</name>
<dbReference type="EMBL" id="DWWT01000002">
    <property type="protein sequence ID" value="HJC04733.1"/>
    <property type="molecule type" value="Genomic_DNA"/>
</dbReference>
<dbReference type="NCBIfam" id="NF001391">
    <property type="entry name" value="PRK00281.1-5"/>
    <property type="match status" value="1"/>
</dbReference>
<comment type="function">
    <text evidence="17">Catalyzes the dephosphorylation of undecaprenyl diphosphate (UPP). Confers resistance to bacitracin.</text>
</comment>
<feature type="transmembrane region" description="Helical" evidence="17">
    <location>
        <begin position="111"/>
        <end position="133"/>
    </location>
</feature>
<keyword evidence="9 17" id="KW-0573">Peptidoglycan synthesis</keyword>
<reference evidence="18" key="1">
    <citation type="journal article" date="2021" name="PeerJ">
        <title>Extensive microbial diversity within the chicken gut microbiome revealed by metagenomics and culture.</title>
        <authorList>
            <person name="Gilroy R."/>
            <person name="Ravi A."/>
            <person name="Getino M."/>
            <person name="Pursley I."/>
            <person name="Horton D.L."/>
            <person name="Alikhan N.F."/>
            <person name="Baker D."/>
            <person name="Gharbi K."/>
            <person name="Hall N."/>
            <person name="Watson M."/>
            <person name="Adriaenssens E.M."/>
            <person name="Foster-Nyarko E."/>
            <person name="Jarju S."/>
            <person name="Secka A."/>
            <person name="Antonio M."/>
            <person name="Oren A."/>
            <person name="Chaudhuri R.R."/>
            <person name="La Ragione R."/>
            <person name="Hildebrand F."/>
            <person name="Pallen M.J."/>
        </authorList>
    </citation>
    <scope>NUCLEOTIDE SEQUENCE</scope>
    <source>
        <strain evidence="18">CHK180-15479</strain>
    </source>
</reference>
<reference evidence="18" key="2">
    <citation type="submission" date="2021-04" db="EMBL/GenBank/DDBJ databases">
        <authorList>
            <person name="Gilroy R."/>
        </authorList>
    </citation>
    <scope>NUCLEOTIDE SEQUENCE</scope>
    <source>
        <strain evidence="18">CHK180-15479</strain>
    </source>
</reference>
<gene>
    <name evidence="17" type="primary">uppP</name>
    <name evidence="18" type="ORF">H9704_01005</name>
</gene>
<comment type="similarity">
    <text evidence="2 17">Belongs to the UppP family.</text>
</comment>
<keyword evidence="12 17" id="KW-0046">Antibiotic resistance</keyword>
<evidence type="ECO:0000256" key="2">
    <source>
        <dbReference type="ARBA" id="ARBA00010621"/>
    </source>
</evidence>
<dbReference type="GO" id="GO:0008360">
    <property type="term" value="P:regulation of cell shape"/>
    <property type="evidence" value="ECO:0007669"/>
    <property type="project" value="UniProtKB-KW"/>
</dbReference>
<keyword evidence="10 17" id="KW-1133">Transmembrane helix</keyword>
<keyword evidence="5 17" id="KW-1003">Cell membrane</keyword>
<feature type="transmembrane region" description="Helical" evidence="17">
    <location>
        <begin position="193"/>
        <end position="215"/>
    </location>
</feature>
<dbReference type="Proteomes" id="UP000823910">
    <property type="component" value="Unassembled WGS sequence"/>
</dbReference>
<evidence type="ECO:0000256" key="8">
    <source>
        <dbReference type="ARBA" id="ARBA00022960"/>
    </source>
</evidence>
<evidence type="ECO:0000256" key="11">
    <source>
        <dbReference type="ARBA" id="ARBA00023136"/>
    </source>
</evidence>
<evidence type="ECO:0000313" key="18">
    <source>
        <dbReference type="EMBL" id="HJC04733.1"/>
    </source>
</evidence>
<evidence type="ECO:0000256" key="14">
    <source>
        <dbReference type="ARBA" id="ARBA00032707"/>
    </source>
</evidence>
<accession>A0A9D2SH00</accession>
<evidence type="ECO:0000256" key="1">
    <source>
        <dbReference type="ARBA" id="ARBA00004651"/>
    </source>
</evidence>
<comment type="miscellaneous">
    <text evidence="17">Bacitracin is thought to be involved in the inhibition of peptidoglycan synthesis by sequestering undecaprenyl diphosphate, thereby reducing the pool of lipid carrier available.</text>
</comment>
<keyword evidence="7 17" id="KW-0378">Hydrolase</keyword>
<evidence type="ECO:0000256" key="17">
    <source>
        <dbReference type="HAMAP-Rule" id="MF_01006"/>
    </source>
</evidence>
<feature type="transmembrane region" description="Helical" evidence="17">
    <location>
        <begin position="48"/>
        <end position="66"/>
    </location>
</feature>
<dbReference type="AlphaFoldDB" id="A0A9D2SH00"/>
<evidence type="ECO:0000256" key="10">
    <source>
        <dbReference type="ARBA" id="ARBA00022989"/>
    </source>
</evidence>
<comment type="catalytic activity">
    <reaction evidence="16 17">
        <text>di-trans,octa-cis-undecaprenyl diphosphate + H2O = di-trans,octa-cis-undecaprenyl phosphate + phosphate + H(+)</text>
        <dbReference type="Rhea" id="RHEA:28094"/>
        <dbReference type="ChEBI" id="CHEBI:15377"/>
        <dbReference type="ChEBI" id="CHEBI:15378"/>
        <dbReference type="ChEBI" id="CHEBI:43474"/>
        <dbReference type="ChEBI" id="CHEBI:58405"/>
        <dbReference type="ChEBI" id="CHEBI:60392"/>
        <dbReference type="EC" id="3.6.1.27"/>
    </reaction>
</comment>
<proteinExistence type="inferred from homology"/>
<feature type="transmembrane region" description="Helical" evidence="17">
    <location>
        <begin position="227"/>
        <end position="247"/>
    </location>
</feature>
<keyword evidence="8 17" id="KW-0133">Cell shape</keyword>
<dbReference type="Pfam" id="PF02673">
    <property type="entry name" value="BacA"/>
    <property type="match status" value="1"/>
</dbReference>
<dbReference type="GO" id="GO:0050380">
    <property type="term" value="F:undecaprenyl-diphosphatase activity"/>
    <property type="evidence" value="ECO:0007669"/>
    <property type="project" value="UniProtKB-UniRule"/>
</dbReference>
<dbReference type="HAMAP" id="MF_01006">
    <property type="entry name" value="Undec_diphosphatase"/>
    <property type="match status" value="1"/>
</dbReference>